<evidence type="ECO:0000313" key="3">
    <source>
        <dbReference type="Proteomes" id="UP000186817"/>
    </source>
</evidence>
<dbReference type="AlphaFoldDB" id="A0A1Q9EM50"/>
<protein>
    <submittedName>
        <fullName evidence="2">Uncharacterized protein</fullName>
    </submittedName>
</protein>
<gene>
    <name evidence="2" type="ORF">AK812_SmicGene7967</name>
</gene>
<reference evidence="2 3" key="1">
    <citation type="submission" date="2016-02" db="EMBL/GenBank/DDBJ databases">
        <title>Genome analysis of coral dinoflagellate symbionts highlights evolutionary adaptations to a symbiotic lifestyle.</title>
        <authorList>
            <person name="Aranda M."/>
            <person name="Li Y."/>
            <person name="Liew Y.J."/>
            <person name="Baumgarten S."/>
            <person name="Simakov O."/>
            <person name="Wilson M."/>
            <person name="Piel J."/>
            <person name="Ashoor H."/>
            <person name="Bougouffa S."/>
            <person name="Bajic V.B."/>
            <person name="Ryu T."/>
            <person name="Ravasi T."/>
            <person name="Bayer T."/>
            <person name="Micklem G."/>
            <person name="Kim H."/>
            <person name="Bhak J."/>
            <person name="Lajeunesse T.C."/>
            <person name="Voolstra C.R."/>
        </authorList>
    </citation>
    <scope>NUCLEOTIDE SEQUENCE [LARGE SCALE GENOMIC DNA]</scope>
    <source>
        <strain evidence="2 3">CCMP2467</strain>
    </source>
</reference>
<comment type="caution">
    <text evidence="2">The sequence shown here is derived from an EMBL/GenBank/DDBJ whole genome shotgun (WGS) entry which is preliminary data.</text>
</comment>
<accession>A0A1Q9EM50</accession>
<keyword evidence="3" id="KW-1185">Reference proteome</keyword>
<name>A0A1Q9EM50_SYMMI</name>
<evidence type="ECO:0000256" key="1">
    <source>
        <dbReference type="SAM" id="MobiDB-lite"/>
    </source>
</evidence>
<dbReference type="Proteomes" id="UP000186817">
    <property type="component" value="Unassembled WGS sequence"/>
</dbReference>
<dbReference type="OrthoDB" id="10400322at2759"/>
<dbReference type="EMBL" id="LSRX01000116">
    <property type="protein sequence ID" value="OLQ08519.1"/>
    <property type="molecule type" value="Genomic_DNA"/>
</dbReference>
<feature type="region of interest" description="Disordered" evidence="1">
    <location>
        <begin position="145"/>
        <end position="165"/>
    </location>
</feature>
<evidence type="ECO:0000313" key="2">
    <source>
        <dbReference type="EMBL" id="OLQ08519.1"/>
    </source>
</evidence>
<sequence length="201" mass="21911">MEPKPDWSTLPGAKVVADLVEWSYRKSPADDRALAVHRSSLFLESASSAGFFAPEAVEILKFKKGYPEMLLDQHPRQAAVPAGLGALAAALDSSGPAATGVLSERDQVSVHPSAERKNVGSLSWPTCCASSLALAQEKLKKELASKEKDLEKTPKANRIRTEQMAAKAPKRGKLWERSFLDDRAWAYLVSAFQCLAYVRNG</sequence>
<proteinExistence type="predicted"/>
<feature type="compositionally biased region" description="Basic and acidic residues" evidence="1">
    <location>
        <begin position="145"/>
        <end position="154"/>
    </location>
</feature>
<organism evidence="2 3">
    <name type="scientific">Symbiodinium microadriaticum</name>
    <name type="common">Dinoflagellate</name>
    <name type="synonym">Zooxanthella microadriatica</name>
    <dbReference type="NCBI Taxonomy" id="2951"/>
    <lineage>
        <taxon>Eukaryota</taxon>
        <taxon>Sar</taxon>
        <taxon>Alveolata</taxon>
        <taxon>Dinophyceae</taxon>
        <taxon>Suessiales</taxon>
        <taxon>Symbiodiniaceae</taxon>
        <taxon>Symbiodinium</taxon>
    </lineage>
</organism>